<dbReference type="EMBL" id="AP024483">
    <property type="protein sequence ID" value="BCS83705.1"/>
    <property type="molecule type" value="Genomic_DNA"/>
</dbReference>
<dbReference type="RefSeq" id="YP_010842313.1">
    <property type="nucleotide sequence ID" value="NC_079139.1"/>
</dbReference>
<dbReference type="Pfam" id="PF19186">
    <property type="entry name" value="DUF5868"/>
    <property type="match status" value="1"/>
</dbReference>
<protein>
    <submittedName>
        <fullName evidence="1">Uncharacterized protein</fullName>
    </submittedName>
</protein>
<evidence type="ECO:0000313" key="2">
    <source>
        <dbReference type="Proteomes" id="UP001321479"/>
    </source>
</evidence>
<organism evidence="1 2">
    <name type="scientific">Cotonvirus japonicus</name>
    <dbReference type="NCBI Taxonomy" id="2811091"/>
    <lineage>
        <taxon>Viruses</taxon>
        <taxon>Varidnaviria</taxon>
        <taxon>Bamfordvirae</taxon>
        <taxon>Nucleocytoviricota</taxon>
        <taxon>Megaviricetes</taxon>
        <taxon>Imitervirales</taxon>
        <taxon>Mimiviridae</taxon>
        <taxon>Megamimivirinae</taxon>
        <taxon>Cotonvirus</taxon>
        <taxon>Cotonvirus japonicum</taxon>
    </lineage>
</organism>
<reference evidence="1 2" key="1">
    <citation type="submission" date="2021-02" db="EMBL/GenBank/DDBJ databases">
        <title>Cotonvirus japonicus, which uses Golgi apparatus of host cells for its virion factory, phylogenetically links tailed tupanvirus and icosahedral mimivirus.</title>
        <authorList>
            <person name="Takahashi H."/>
            <person name="Fukaya S."/>
            <person name="Song C."/>
            <person name="Murata K."/>
            <person name="Takemura M."/>
        </authorList>
    </citation>
    <scope>NUCLEOTIDE SEQUENCE [LARGE SCALE GENOMIC DNA]</scope>
</reference>
<dbReference type="Proteomes" id="UP001321479">
    <property type="component" value="Segment"/>
</dbReference>
<evidence type="ECO:0000313" key="1">
    <source>
        <dbReference type="EMBL" id="BCS83705.1"/>
    </source>
</evidence>
<proteinExistence type="predicted"/>
<accession>A0ABM7NU60</accession>
<name>A0ABM7NU60_9VIRU</name>
<sequence>MKYIKNNHLDLGTKESIISKNLISVIGYIYDNFSLNYKKMEKLYENVEMDDDQNGPNPMTDDKYIYKFKYNYDFMNGNEDTYNKKLLKELNEYLTNESPKKLKLEGIVKLTLMNDCGVNEDDRGTQPLDSKLHFWPEYVIYNDKNITFHDLIIASYKIKSHKFENWYEMYCSRLNEFYVLKNSDGKKINKEILAVVAFDHGS</sequence>
<dbReference type="GeneID" id="80558910"/>
<dbReference type="InterPro" id="IPR043840">
    <property type="entry name" value="DUF5868"/>
</dbReference>
<keyword evidence="2" id="KW-1185">Reference proteome</keyword>